<keyword evidence="3" id="KW-1185">Reference proteome</keyword>
<evidence type="ECO:0000313" key="2">
    <source>
        <dbReference type="EMBL" id="RLV60794.1"/>
    </source>
</evidence>
<dbReference type="OrthoDB" id="9816113at2"/>
<dbReference type="Proteomes" id="UP000281474">
    <property type="component" value="Unassembled WGS sequence"/>
</dbReference>
<dbReference type="GO" id="GO:0016740">
    <property type="term" value="F:transferase activity"/>
    <property type="evidence" value="ECO:0007669"/>
    <property type="project" value="UniProtKB-KW"/>
</dbReference>
<dbReference type="CDD" id="cd06532">
    <property type="entry name" value="Glyco_transf_25"/>
    <property type="match status" value="1"/>
</dbReference>
<reference evidence="2 3" key="1">
    <citation type="submission" date="2018-09" db="EMBL/GenBank/DDBJ databases">
        <title>Phylogeny of the Shewanellaceae, and recommendation for two new genera, Pseudoshewanella and Parashewanella.</title>
        <authorList>
            <person name="Wang G."/>
        </authorList>
    </citation>
    <scope>NUCLEOTIDE SEQUENCE [LARGE SCALE GENOMIC DNA]</scope>
    <source>
        <strain evidence="2 3">C51</strain>
    </source>
</reference>
<feature type="domain" description="Glycosyl transferase family 25" evidence="1">
    <location>
        <begin position="9"/>
        <end position="180"/>
    </location>
</feature>
<dbReference type="EMBL" id="QZEI01000011">
    <property type="protein sequence ID" value="RLV60794.1"/>
    <property type="molecule type" value="Genomic_DNA"/>
</dbReference>
<dbReference type="Pfam" id="PF01755">
    <property type="entry name" value="Glyco_transf_25"/>
    <property type="match status" value="1"/>
</dbReference>
<evidence type="ECO:0000313" key="3">
    <source>
        <dbReference type="Proteomes" id="UP000281474"/>
    </source>
</evidence>
<evidence type="ECO:0000259" key="1">
    <source>
        <dbReference type="Pfam" id="PF01755"/>
    </source>
</evidence>
<comment type="caution">
    <text evidence="2">The sequence shown here is derived from an EMBL/GenBank/DDBJ whole genome shotgun (WGS) entry which is preliminary data.</text>
</comment>
<dbReference type="InterPro" id="IPR002654">
    <property type="entry name" value="Glyco_trans_25"/>
</dbReference>
<organism evidence="2 3">
    <name type="scientific">Parashewanella curva</name>
    <dbReference type="NCBI Taxonomy" id="2338552"/>
    <lineage>
        <taxon>Bacteria</taxon>
        <taxon>Pseudomonadati</taxon>
        <taxon>Pseudomonadota</taxon>
        <taxon>Gammaproteobacteria</taxon>
        <taxon>Alteromonadales</taxon>
        <taxon>Shewanellaceae</taxon>
        <taxon>Parashewanella</taxon>
    </lineage>
</organism>
<sequence length="255" mass="29364">MEEMLQPVILAINMPQNESRWQHLQQQLSQLSLKGTHFSAVVGSALFQDEIETIYDEKLNKRYYHRDLTVGEIGCYASHSQAWQKLLDSDQPHAVVLEDDINLSDDFTTILATIDRLQGWDIIKLSDNRNNPAAETIALSDTVNCISYKRVPNCMTGYVISRQGAEKLLARKRFFRPVDVDIQFHSELNLQVIGLQPYCVFEANFDSEIAAMNPNKRHSNKSTFWRNTKYRLSMMQQRTLQSANINKIVKPSNKK</sequence>
<protein>
    <submittedName>
        <fullName evidence="2">Glycosyltransferase family 25 protein</fullName>
    </submittedName>
</protein>
<dbReference type="AlphaFoldDB" id="A0A3L8PZI6"/>
<name>A0A3L8PZI6_9GAMM</name>
<gene>
    <name evidence="2" type="ORF">D5018_04835</name>
</gene>
<keyword evidence="2" id="KW-0808">Transferase</keyword>
<proteinExistence type="predicted"/>
<accession>A0A3L8PZI6</accession>